<evidence type="ECO:0000313" key="7">
    <source>
        <dbReference type="EMBL" id="AHI32946.1"/>
    </source>
</evidence>
<sequence>MLAVFASLLSILSIVASLRYQLAIPLPKTDEEAANVTVLSLAVVVCIASLTAAVVIPLSQTIASALNIPLLAGYLWLLPLGLLLVGTYEVLNYWAIRKRAFGAIAQTKLTQSLGTVGIQIGGYTLGPTALLIGRVVGQAAGLYKLGAMLIRDRRRFAQVRVSGIKASLKDYRSFPLVSTWSGLSSAGGAQLPPLLIAIIIGPVAAGLYALTHRVLSLPIGVISKSMGDVFYSEAVEAKLQGTLGSLVVDIYYKMVAASLPIAMVLIISAPEVFSVVFGENWVRSGELASWMSFGVFFQFVTTPPGRVFLILERHGYALIFQLAFLLTTAASIIIGGWWFNDIITIVAILTFGRSVVYCCRFWKILDLVDEDAQKLWIPLVKYLPYSILCALPALFGFYMLDPSENYLYIKIVLFVLSVLMSVVPPLKLVLK</sequence>
<reference evidence="7 8" key="1">
    <citation type="journal article" date="2014" name="Genome Announc.">
        <title>Draft Genome Sequences of Marinobacter similis A3d10T and Marinobacter salarius R9SW1T.</title>
        <authorList>
            <person name="Ivanova E.P."/>
            <person name="Ng H.J."/>
            <person name="Webb H.K."/>
            <person name="Feng G."/>
            <person name="Oshima K."/>
            <person name="Hattori M."/>
            <person name="Ohkuma M."/>
            <person name="Sergeev A.F."/>
            <person name="Mikhailov V.V."/>
            <person name="Crawford R.J."/>
            <person name="Sawabe T."/>
        </authorList>
    </citation>
    <scope>NUCLEOTIDE SEQUENCE [LARGE SCALE GENOMIC DNA]</scope>
    <source>
        <strain evidence="8">A3d10 and R9SW1</strain>
    </source>
</reference>
<feature type="transmembrane region" description="Helical" evidence="6">
    <location>
        <begin position="382"/>
        <end position="400"/>
    </location>
</feature>
<dbReference type="InterPro" id="IPR050833">
    <property type="entry name" value="Poly_Biosynth_Transport"/>
</dbReference>
<keyword evidence="5 6" id="KW-0472">Membrane</keyword>
<evidence type="ECO:0000256" key="6">
    <source>
        <dbReference type="SAM" id="Phobius"/>
    </source>
</evidence>
<dbReference type="HOGENOM" id="CLU_037830_1_0_6"/>
<dbReference type="GO" id="GO:0005886">
    <property type="term" value="C:plasma membrane"/>
    <property type="evidence" value="ECO:0007669"/>
    <property type="project" value="UniProtKB-SubCell"/>
</dbReference>
<feature type="transmembrane region" description="Helical" evidence="6">
    <location>
        <begin position="33"/>
        <end position="56"/>
    </location>
</feature>
<evidence type="ECO:0000256" key="2">
    <source>
        <dbReference type="ARBA" id="ARBA00022475"/>
    </source>
</evidence>
<evidence type="ECO:0000313" key="8">
    <source>
        <dbReference type="Proteomes" id="UP000035081"/>
    </source>
</evidence>
<accession>W5YV25</accession>
<dbReference type="Pfam" id="PF13440">
    <property type="entry name" value="Polysacc_synt_3"/>
    <property type="match status" value="1"/>
</dbReference>
<feature type="transmembrane region" description="Helical" evidence="6">
    <location>
        <begin position="342"/>
        <end position="362"/>
    </location>
</feature>
<protein>
    <recommendedName>
        <fullName evidence="9">Polysaccharide biosynthesis protein</fullName>
    </recommendedName>
</protein>
<feature type="transmembrane region" description="Helical" evidence="6">
    <location>
        <begin position="289"/>
        <end position="309"/>
    </location>
</feature>
<dbReference type="EMBL" id="CP007152">
    <property type="protein sequence ID" value="AHI32946.1"/>
    <property type="molecule type" value="Genomic_DNA"/>
</dbReference>
<keyword evidence="2" id="KW-1003">Cell membrane</keyword>
<dbReference type="PANTHER" id="PTHR30250:SF28">
    <property type="entry name" value="POLYSACCHARIDE BIOSYNTHESIS PROTEIN"/>
    <property type="match status" value="1"/>
</dbReference>
<dbReference type="PANTHER" id="PTHR30250">
    <property type="entry name" value="PST FAMILY PREDICTED COLANIC ACID TRANSPORTER"/>
    <property type="match status" value="1"/>
</dbReference>
<feature type="transmembrane region" description="Helical" evidence="6">
    <location>
        <begin position="316"/>
        <end position="336"/>
    </location>
</feature>
<dbReference type="KEGG" id="msr:AU15_01140"/>
<keyword evidence="3 6" id="KW-0812">Transmembrane</keyword>
<dbReference type="Proteomes" id="UP000035081">
    <property type="component" value="Chromosome"/>
</dbReference>
<evidence type="ECO:0000256" key="3">
    <source>
        <dbReference type="ARBA" id="ARBA00022692"/>
    </source>
</evidence>
<name>W5YV25_9GAMM</name>
<evidence type="ECO:0000256" key="5">
    <source>
        <dbReference type="ARBA" id="ARBA00023136"/>
    </source>
</evidence>
<feature type="transmembrane region" description="Helical" evidence="6">
    <location>
        <begin position="68"/>
        <end position="88"/>
    </location>
</feature>
<comment type="subcellular location">
    <subcellularLocation>
        <location evidence="1">Cell membrane</location>
        <topology evidence="1">Multi-pass membrane protein</topology>
    </subcellularLocation>
</comment>
<evidence type="ECO:0008006" key="9">
    <source>
        <dbReference type="Google" id="ProtNLM"/>
    </source>
</evidence>
<keyword evidence="4 6" id="KW-1133">Transmembrane helix</keyword>
<gene>
    <name evidence="7" type="ORF">AU15_01140</name>
</gene>
<evidence type="ECO:0000256" key="1">
    <source>
        <dbReference type="ARBA" id="ARBA00004651"/>
    </source>
</evidence>
<dbReference type="AlphaFoldDB" id="W5YV25"/>
<evidence type="ECO:0000256" key="4">
    <source>
        <dbReference type="ARBA" id="ARBA00022989"/>
    </source>
</evidence>
<feature type="transmembrane region" description="Helical" evidence="6">
    <location>
        <begin position="191"/>
        <end position="210"/>
    </location>
</feature>
<feature type="transmembrane region" description="Helical" evidence="6">
    <location>
        <begin position="250"/>
        <end position="269"/>
    </location>
</feature>
<feature type="transmembrane region" description="Helical" evidence="6">
    <location>
        <begin position="406"/>
        <end position="430"/>
    </location>
</feature>
<proteinExistence type="predicted"/>
<organism evidence="7 8">
    <name type="scientific">Marinobacter salarius</name>
    <dbReference type="NCBI Taxonomy" id="1420917"/>
    <lineage>
        <taxon>Bacteria</taxon>
        <taxon>Pseudomonadati</taxon>
        <taxon>Pseudomonadota</taxon>
        <taxon>Gammaproteobacteria</taxon>
        <taxon>Pseudomonadales</taxon>
        <taxon>Marinobacteraceae</taxon>
        <taxon>Marinobacter</taxon>
    </lineage>
</organism>